<dbReference type="GO" id="GO:0005730">
    <property type="term" value="C:nucleolus"/>
    <property type="evidence" value="ECO:0007669"/>
    <property type="project" value="UniProtKB-SubCell"/>
</dbReference>
<dbReference type="FunFam" id="3.30.160.60:FF:000063">
    <property type="entry name" value="Wilms tumor 1-KTS isoform"/>
    <property type="match status" value="1"/>
</dbReference>
<dbReference type="GO" id="GO:1990526">
    <property type="term" value="C:Ste12p-Dig1p-Dig2p complex"/>
    <property type="evidence" value="ECO:0007669"/>
    <property type="project" value="TreeGrafter"/>
</dbReference>
<evidence type="ECO:0000259" key="12">
    <source>
        <dbReference type="PROSITE" id="PS50157"/>
    </source>
</evidence>
<keyword evidence="3" id="KW-1017">Isopeptide bond</keyword>
<dbReference type="GO" id="GO:1990527">
    <property type="term" value="C:Tec1p-Ste12p-Dig1p complex"/>
    <property type="evidence" value="ECO:0007669"/>
    <property type="project" value="TreeGrafter"/>
</dbReference>
<sequence>MLSPPLPNDIRHFTTPDRTLLDALDRLKLFLATAPTRWNSTQPSPAPFQHPALRRFALPNGDFVSCVLWGGLYHITGTDIVRSLLLRFEAFGRPVRNMKKFEEGVFSDLRNLKPGQDACLEEPKSPFLDLLFKYQCIRTQKKQKVFYWYSVPHDRLFLDALERDLKREKMGMEATTIVAGEPARSFTYDPKRSLFEQFGKPESMPASLPQAPSIYQHLLLSAAVPASAAATSKKRTMDDVEAEDAASALGRPQLLSRFSMFEGSPSYKQRRKKAATANGVTEPSLANGLLQQQQEHHIQSDAAAHQYPEHYGIRSDVTFTQDSSVPTPVVPSSVPASVPAAARYHPLASQFNASSLSPSPVVQAHDLAPVSPFAITPSVGSNAPAQIPVNAPGLVRSKSFACPLFSCGRYFKRMEHLKRHVRTHTMEKPYQCDQCQKRFSRSDNLAQHLRTHGRTPLQYLPDENGQLSVDVPHLVVSPSEYDAMSPDEDGDVMAMLQAAQSPADFGGMSTPGSVVNEPSFIRRHSENEQIFAYNVNATTSSPQWAATPLEQQYAGVVPTVPSQWAPLDPSPLIAEPGQGYVSSHGSPHTTYSDPCSPHGESFNTPATSVFPSPGCSPERFARQDDGAAQHAAIVPSQMYVPSHSQIAHAPRSVHSMSPPSTPDFGYVASQASDYAAEPQSQPHYQVQYEPSYTAPITVPSQAGLAPLYSTTTSAPFNVHGAAQSVYMPVAQPLYM</sequence>
<keyword evidence="14" id="KW-1185">Reference proteome</keyword>
<evidence type="ECO:0000256" key="2">
    <source>
        <dbReference type="ARBA" id="ARBA00004642"/>
    </source>
</evidence>
<feature type="compositionally biased region" description="Polar residues" evidence="11">
    <location>
        <begin position="580"/>
        <end position="593"/>
    </location>
</feature>
<dbReference type="Gene3D" id="3.30.160.60">
    <property type="entry name" value="Classic Zinc Finger"/>
    <property type="match status" value="2"/>
</dbReference>
<keyword evidence="10" id="KW-0479">Metal-binding</keyword>
<evidence type="ECO:0000256" key="4">
    <source>
        <dbReference type="ARBA" id="ARBA00022843"/>
    </source>
</evidence>
<keyword evidence="6" id="KW-0804">Transcription</keyword>
<reference evidence="13 14" key="1">
    <citation type="journal article" date="2016" name="Mol. Biol. Evol.">
        <title>Comparative Genomics of Early-Diverging Mushroom-Forming Fungi Provides Insights into the Origins of Lignocellulose Decay Capabilities.</title>
        <authorList>
            <person name="Nagy L.G."/>
            <person name="Riley R."/>
            <person name="Tritt A."/>
            <person name="Adam C."/>
            <person name="Daum C."/>
            <person name="Floudas D."/>
            <person name="Sun H."/>
            <person name="Yadav J.S."/>
            <person name="Pangilinan J."/>
            <person name="Larsson K.H."/>
            <person name="Matsuura K."/>
            <person name="Barry K."/>
            <person name="Labutti K."/>
            <person name="Kuo R."/>
            <person name="Ohm R.A."/>
            <person name="Bhattacharya S.S."/>
            <person name="Shirouzu T."/>
            <person name="Yoshinaga Y."/>
            <person name="Martin F.M."/>
            <person name="Grigoriev I.V."/>
            <person name="Hibbett D.S."/>
        </authorList>
    </citation>
    <scope>NUCLEOTIDE SEQUENCE [LARGE SCALE GENOMIC DNA]</scope>
    <source>
        <strain evidence="13 14">HHB12029</strain>
    </source>
</reference>
<evidence type="ECO:0000313" key="13">
    <source>
        <dbReference type="EMBL" id="KZV91852.1"/>
    </source>
</evidence>
<gene>
    <name evidence="13" type="ORF">EXIGLDRAFT_693265</name>
</gene>
<comment type="similarity">
    <text evidence="8">Belongs to the STE12 transcription factor family.</text>
</comment>
<keyword evidence="10" id="KW-0862">Zinc</keyword>
<dbReference type="InterPro" id="IPR013087">
    <property type="entry name" value="Znf_C2H2_type"/>
</dbReference>
<accession>A0A165HEL7</accession>
<dbReference type="EMBL" id="KV426019">
    <property type="protein sequence ID" value="KZV91852.1"/>
    <property type="molecule type" value="Genomic_DNA"/>
</dbReference>
<dbReference type="OrthoDB" id="1095242at2759"/>
<dbReference type="InterPro" id="IPR003120">
    <property type="entry name" value="Ste12"/>
</dbReference>
<name>A0A165HEL7_EXIGL</name>
<dbReference type="AlphaFoldDB" id="A0A165HEL7"/>
<dbReference type="SMART" id="SM00424">
    <property type="entry name" value="STE"/>
    <property type="match status" value="1"/>
</dbReference>
<feature type="domain" description="C2H2-type" evidence="12">
    <location>
        <begin position="400"/>
        <end position="429"/>
    </location>
</feature>
<dbReference type="PROSITE" id="PS00028">
    <property type="entry name" value="ZINC_FINGER_C2H2_1"/>
    <property type="match status" value="2"/>
</dbReference>
<keyword evidence="4" id="KW-0832">Ubl conjugation</keyword>
<feature type="compositionally biased region" description="Polar residues" evidence="11">
    <location>
        <begin position="601"/>
        <end position="610"/>
    </location>
</feature>
<dbReference type="GO" id="GO:0005654">
    <property type="term" value="C:nucleoplasm"/>
    <property type="evidence" value="ECO:0007669"/>
    <property type="project" value="UniProtKB-SubCell"/>
</dbReference>
<dbReference type="Proteomes" id="UP000077266">
    <property type="component" value="Unassembled WGS sequence"/>
</dbReference>
<dbReference type="SUPFAM" id="SSF57667">
    <property type="entry name" value="beta-beta-alpha zinc fingers"/>
    <property type="match status" value="1"/>
</dbReference>
<dbReference type="InterPro" id="IPR052127">
    <property type="entry name" value="STE12_transcription_factor"/>
</dbReference>
<dbReference type="SMART" id="SM00355">
    <property type="entry name" value="ZnF_C2H2"/>
    <property type="match status" value="2"/>
</dbReference>
<dbReference type="PANTHER" id="PTHR47427:SF1">
    <property type="entry name" value="PROTEIN STE12"/>
    <property type="match status" value="1"/>
</dbReference>
<protein>
    <recommendedName>
        <fullName evidence="9">Wilms tumor protein homolog</fullName>
    </recommendedName>
</protein>
<dbReference type="GO" id="GO:0003700">
    <property type="term" value="F:DNA-binding transcription factor activity"/>
    <property type="evidence" value="ECO:0007669"/>
    <property type="project" value="InterPro"/>
</dbReference>
<proteinExistence type="inferred from homology"/>
<evidence type="ECO:0000256" key="6">
    <source>
        <dbReference type="ARBA" id="ARBA00023163"/>
    </source>
</evidence>
<keyword evidence="10" id="KW-0863">Zinc-finger</keyword>
<dbReference type="Pfam" id="PF02200">
    <property type="entry name" value="STE"/>
    <property type="match status" value="1"/>
</dbReference>
<dbReference type="PROSITE" id="PS50157">
    <property type="entry name" value="ZINC_FINGER_C2H2_2"/>
    <property type="match status" value="2"/>
</dbReference>
<dbReference type="InParanoid" id="A0A165HEL7"/>
<evidence type="ECO:0000313" key="14">
    <source>
        <dbReference type="Proteomes" id="UP000077266"/>
    </source>
</evidence>
<feature type="region of interest" description="Disordered" evidence="11">
    <location>
        <begin position="580"/>
        <end position="627"/>
    </location>
</feature>
<evidence type="ECO:0000256" key="5">
    <source>
        <dbReference type="ARBA" id="ARBA00023015"/>
    </source>
</evidence>
<evidence type="ECO:0000256" key="9">
    <source>
        <dbReference type="ARBA" id="ARBA00069242"/>
    </source>
</evidence>
<feature type="region of interest" description="Disordered" evidence="11">
    <location>
        <begin position="644"/>
        <end position="663"/>
    </location>
</feature>
<keyword evidence="5" id="KW-0805">Transcription regulation</keyword>
<dbReference type="Pfam" id="PF00096">
    <property type="entry name" value="zf-C2H2"/>
    <property type="match status" value="2"/>
</dbReference>
<organism evidence="13 14">
    <name type="scientific">Exidia glandulosa HHB12029</name>
    <dbReference type="NCBI Taxonomy" id="1314781"/>
    <lineage>
        <taxon>Eukaryota</taxon>
        <taxon>Fungi</taxon>
        <taxon>Dikarya</taxon>
        <taxon>Basidiomycota</taxon>
        <taxon>Agaricomycotina</taxon>
        <taxon>Agaricomycetes</taxon>
        <taxon>Auriculariales</taxon>
        <taxon>Exidiaceae</taxon>
        <taxon>Exidia</taxon>
    </lineage>
</organism>
<evidence type="ECO:0000256" key="3">
    <source>
        <dbReference type="ARBA" id="ARBA00022499"/>
    </source>
</evidence>
<feature type="domain" description="C2H2-type" evidence="12">
    <location>
        <begin position="430"/>
        <end position="452"/>
    </location>
</feature>
<evidence type="ECO:0000256" key="11">
    <source>
        <dbReference type="SAM" id="MobiDB-lite"/>
    </source>
</evidence>
<keyword evidence="7" id="KW-0539">Nucleus</keyword>
<dbReference type="PANTHER" id="PTHR47427">
    <property type="entry name" value="PROTEIN STE12"/>
    <property type="match status" value="1"/>
</dbReference>
<dbReference type="InterPro" id="IPR036236">
    <property type="entry name" value="Znf_C2H2_sf"/>
</dbReference>
<evidence type="ECO:0000256" key="10">
    <source>
        <dbReference type="PROSITE-ProRule" id="PRU00042"/>
    </source>
</evidence>
<dbReference type="STRING" id="1314781.A0A165HEL7"/>
<evidence type="ECO:0000256" key="7">
    <source>
        <dbReference type="ARBA" id="ARBA00023242"/>
    </source>
</evidence>
<evidence type="ECO:0000256" key="1">
    <source>
        <dbReference type="ARBA" id="ARBA00004604"/>
    </source>
</evidence>
<evidence type="ECO:0000256" key="8">
    <source>
        <dbReference type="ARBA" id="ARBA00024345"/>
    </source>
</evidence>
<comment type="subcellular location">
    <subcellularLocation>
        <location evidence="1">Nucleus</location>
        <location evidence="1">Nucleolus</location>
    </subcellularLocation>
    <subcellularLocation>
        <location evidence="2">Nucleus</location>
        <location evidence="2">Nucleoplasm</location>
    </subcellularLocation>
</comment>
<dbReference type="GO" id="GO:0008270">
    <property type="term" value="F:zinc ion binding"/>
    <property type="evidence" value="ECO:0007669"/>
    <property type="project" value="UniProtKB-KW"/>
</dbReference>